<evidence type="ECO:0000313" key="1">
    <source>
        <dbReference type="EMBL" id="MBH0781546.1"/>
    </source>
</evidence>
<gene>
    <name evidence="1" type="ORF">IT779_35275</name>
</gene>
<dbReference type="InterPro" id="IPR046179">
    <property type="entry name" value="DUF6188"/>
</dbReference>
<dbReference type="Proteomes" id="UP000655751">
    <property type="component" value="Unassembled WGS sequence"/>
</dbReference>
<name>A0A931IJM6_9NOCA</name>
<reference evidence="1" key="1">
    <citation type="submission" date="2020-11" db="EMBL/GenBank/DDBJ databases">
        <title>Nocardia NEAU-351.nov., a novel actinomycete isolated from the cow dung.</title>
        <authorList>
            <person name="Zhang X."/>
        </authorList>
    </citation>
    <scope>NUCLEOTIDE SEQUENCE</scope>
    <source>
        <strain evidence="1">NEAU-351</strain>
    </source>
</reference>
<accession>A0A931IJM6</accession>
<protein>
    <submittedName>
        <fullName evidence="1">Uncharacterized protein</fullName>
    </submittedName>
</protein>
<keyword evidence="2" id="KW-1185">Reference proteome</keyword>
<dbReference type="AlphaFoldDB" id="A0A931IJM6"/>
<evidence type="ECO:0000313" key="2">
    <source>
        <dbReference type="Proteomes" id="UP000655751"/>
    </source>
</evidence>
<organism evidence="1 2">
    <name type="scientific">Nocardia bovistercoris</name>
    <dbReference type="NCBI Taxonomy" id="2785916"/>
    <lineage>
        <taxon>Bacteria</taxon>
        <taxon>Bacillati</taxon>
        <taxon>Actinomycetota</taxon>
        <taxon>Actinomycetes</taxon>
        <taxon>Mycobacteriales</taxon>
        <taxon>Nocardiaceae</taxon>
        <taxon>Nocardia</taxon>
    </lineage>
</organism>
<dbReference type="RefSeq" id="WP_196153834.1">
    <property type="nucleotide sequence ID" value="NZ_JADMLG010000026.1"/>
</dbReference>
<dbReference type="Pfam" id="PF19686">
    <property type="entry name" value="DUF6188"/>
    <property type="match status" value="1"/>
</dbReference>
<comment type="caution">
    <text evidence="1">The sequence shown here is derived from an EMBL/GenBank/DDBJ whole genome shotgun (WGS) entry which is preliminary data.</text>
</comment>
<proteinExistence type="predicted"/>
<dbReference type="EMBL" id="JADMLG010000026">
    <property type="protein sequence ID" value="MBH0781546.1"/>
    <property type="molecule type" value="Genomic_DNA"/>
</dbReference>
<sequence>MELPITGQHVSVTASEYMVELTTVDGFELQIEGDMEIRSSRGDRWPVALANGGGSQAELEPVLRGAITSAAVNTSGTLTIDLDSGNQLVVPPDDEYEAWTLVGPNGYRVVCMPHGELATWTAD</sequence>